<evidence type="ECO:0000259" key="3">
    <source>
        <dbReference type="Pfam" id="PF25000"/>
    </source>
</evidence>
<dbReference type="InterPro" id="IPR027417">
    <property type="entry name" value="P-loop_NTPase"/>
</dbReference>
<sequence>MASATATFLVSNTVLGPTTTNNPADLWVLAFQKCKARIPEKQLARVLQVQTFEQLKAAVESLQKIQGQRHSLRALKRIDPFLLNIKSFSSAIDTMVQANPNIAALCWGGIKIVLELSIRVTKAFERVTEGMSRMGSVLPRVEAYQRLLPSRRELNQAMLDSFVRSLWDNYEDVLQKKLDQMEAKSRLIDEESHVAKLFLDEKRHKDVKSSQEEIKNLIKQGPTKMVPTLPCHSIPFIRNLNFFGRADELQACQNALKVTTTLHHIPTLVLYGIGGVGKTSIALEFIYQQKTSRKILLWISADDPTKIDDAFARAASKLGLHVENADAKRDREEVKNFLEHTVEPWLIVFDNVEDETVGQFFPNSGNGACLLTTRDPDIYNRLAVEGQNIQSFKGSDARDFLLKQLPAVNSTNVKEQAAVDGLSIYLGGSALGLKQIGSFIRETNCGIEDLLKALHDKDQEKHVLNDQQSLRSAGYDRQLATAWNHSLSSLSETTLNLLVFLSFMDPDHIQDYIIKELKSSCARHPQLFPEAADNIKFGMCLRTLKRYGLVEQRGNDNSFSVHRLIQTITLHFTSIETKAKIFDFVIVTFLQKHPQSQATSDTLFPQWKICKQYSTHIFRLHVLIKEWRLRPASEDLLWRLLFNGSRYLLETGWMKKCLSVVEVAESFCNPDTVEGKLRLAYLTNARGIFALQHQNLAEARSLFERVEQIRLEHLGELDPNTIAVQNNLALTLVNERRWQDVVTLNDRRRRLIADRDDVPLRLRTSIFDGLCSAYLEMGLLNKAMDAINTSINMSKATLPLISQLSGYHHYHKGKILTAQGKLEEALEEHLLCYRIRNEVLNDHVQTAGACYRAGDLSYRNGKAEEAIALLEESKRMYKSLDLIGSFPLAGSARSAWRLSEIMAAQGDSLKAHTYLEEAQADRDALQLARKDDLCENDFNILLNYVDS</sequence>
<protein>
    <recommendedName>
        <fullName evidence="6">NB-ARC domain-containing protein</fullName>
    </recommendedName>
</protein>
<dbReference type="EMBL" id="MU404350">
    <property type="protein sequence ID" value="KAI1617986.1"/>
    <property type="molecule type" value="Genomic_DNA"/>
</dbReference>
<dbReference type="InterPro" id="IPR011990">
    <property type="entry name" value="TPR-like_helical_dom_sf"/>
</dbReference>
<dbReference type="InterPro" id="IPR056125">
    <property type="entry name" value="DUF7708"/>
</dbReference>
<dbReference type="InterPro" id="IPR002182">
    <property type="entry name" value="NB-ARC"/>
</dbReference>
<evidence type="ECO:0000259" key="1">
    <source>
        <dbReference type="Pfam" id="PF00931"/>
    </source>
</evidence>
<feature type="domain" description="DUF7779" evidence="3">
    <location>
        <begin position="486"/>
        <end position="570"/>
    </location>
</feature>
<dbReference type="Pfam" id="PF25000">
    <property type="entry name" value="DUF7779"/>
    <property type="match status" value="1"/>
</dbReference>
<dbReference type="SUPFAM" id="SSF52540">
    <property type="entry name" value="P-loop containing nucleoside triphosphate hydrolases"/>
    <property type="match status" value="1"/>
</dbReference>
<evidence type="ECO:0000313" key="5">
    <source>
        <dbReference type="Proteomes" id="UP001203852"/>
    </source>
</evidence>
<evidence type="ECO:0000259" key="2">
    <source>
        <dbReference type="Pfam" id="PF24809"/>
    </source>
</evidence>
<dbReference type="Pfam" id="PF24809">
    <property type="entry name" value="DUF7708"/>
    <property type="match status" value="1"/>
</dbReference>
<dbReference type="SUPFAM" id="SSF48452">
    <property type="entry name" value="TPR-like"/>
    <property type="match status" value="2"/>
</dbReference>
<dbReference type="AlphaFoldDB" id="A0AAN6E4S9"/>
<dbReference type="InterPro" id="IPR056681">
    <property type="entry name" value="DUF7779"/>
</dbReference>
<dbReference type="PANTHER" id="PTHR35205:SF1">
    <property type="entry name" value="ZU5 DOMAIN-CONTAINING PROTEIN"/>
    <property type="match status" value="1"/>
</dbReference>
<accession>A0AAN6E4S9</accession>
<name>A0AAN6E4S9_9EURO</name>
<feature type="domain" description="DUF7708" evidence="2">
    <location>
        <begin position="81"/>
        <end position="151"/>
    </location>
</feature>
<organism evidence="4 5">
    <name type="scientific">Exophiala viscosa</name>
    <dbReference type="NCBI Taxonomy" id="2486360"/>
    <lineage>
        <taxon>Eukaryota</taxon>
        <taxon>Fungi</taxon>
        <taxon>Dikarya</taxon>
        <taxon>Ascomycota</taxon>
        <taxon>Pezizomycotina</taxon>
        <taxon>Eurotiomycetes</taxon>
        <taxon>Chaetothyriomycetidae</taxon>
        <taxon>Chaetothyriales</taxon>
        <taxon>Herpotrichiellaceae</taxon>
        <taxon>Exophiala</taxon>
    </lineage>
</organism>
<comment type="caution">
    <text evidence="4">The sequence shown here is derived from an EMBL/GenBank/DDBJ whole genome shotgun (WGS) entry which is preliminary data.</text>
</comment>
<evidence type="ECO:0000313" key="4">
    <source>
        <dbReference type="EMBL" id="KAI1617986.1"/>
    </source>
</evidence>
<keyword evidence="5" id="KW-1185">Reference proteome</keyword>
<dbReference type="PANTHER" id="PTHR35205">
    <property type="entry name" value="NB-ARC AND TPR DOMAIN PROTEIN"/>
    <property type="match status" value="1"/>
</dbReference>
<dbReference type="GO" id="GO:0043531">
    <property type="term" value="F:ADP binding"/>
    <property type="evidence" value="ECO:0007669"/>
    <property type="project" value="InterPro"/>
</dbReference>
<dbReference type="Gene3D" id="1.25.40.10">
    <property type="entry name" value="Tetratricopeptide repeat domain"/>
    <property type="match status" value="2"/>
</dbReference>
<reference evidence="4" key="1">
    <citation type="journal article" date="2022" name="bioRxiv">
        <title>Deciphering the potential niche of two novel black yeast fungi from a biological soil crust based on their genomes, phenotypes, and melanin regulation.</title>
        <authorList>
            <consortium name="DOE Joint Genome Institute"/>
            <person name="Carr E.C."/>
            <person name="Barton Q."/>
            <person name="Grambo S."/>
            <person name="Sullivan M."/>
            <person name="Renfro C.M."/>
            <person name="Kuo A."/>
            <person name="Pangilinan J."/>
            <person name="Lipzen A."/>
            <person name="Keymanesh K."/>
            <person name="Savage E."/>
            <person name="Barry K."/>
            <person name="Grigoriev I.V."/>
            <person name="Riekhof W.R."/>
            <person name="Harris S.S."/>
        </authorList>
    </citation>
    <scope>NUCLEOTIDE SEQUENCE</scope>
    <source>
        <strain evidence="4">JF 03-4F</strain>
    </source>
</reference>
<dbReference type="Proteomes" id="UP001203852">
    <property type="component" value="Unassembled WGS sequence"/>
</dbReference>
<feature type="domain" description="NB-ARC" evidence="1">
    <location>
        <begin position="267"/>
        <end position="397"/>
    </location>
</feature>
<evidence type="ECO:0008006" key="6">
    <source>
        <dbReference type="Google" id="ProtNLM"/>
    </source>
</evidence>
<gene>
    <name evidence="4" type="ORF">EDD36DRAFT_459646</name>
</gene>
<dbReference type="Pfam" id="PF00931">
    <property type="entry name" value="NB-ARC"/>
    <property type="match status" value="1"/>
</dbReference>
<dbReference type="Gene3D" id="3.40.50.300">
    <property type="entry name" value="P-loop containing nucleotide triphosphate hydrolases"/>
    <property type="match status" value="1"/>
</dbReference>
<proteinExistence type="predicted"/>